<keyword evidence="12" id="KW-1185">Reference proteome</keyword>
<dbReference type="GO" id="GO:0016036">
    <property type="term" value="P:cellular response to phosphate starvation"/>
    <property type="evidence" value="ECO:0007669"/>
    <property type="project" value="TreeGrafter"/>
</dbReference>
<feature type="domain" description="PAS" evidence="9">
    <location>
        <begin position="106"/>
        <end position="160"/>
    </location>
</feature>
<dbReference type="NCBIfam" id="TIGR00229">
    <property type="entry name" value="sensory_box"/>
    <property type="match status" value="2"/>
</dbReference>
<feature type="domain" description="Histidine kinase" evidence="8">
    <location>
        <begin position="364"/>
        <end position="578"/>
    </location>
</feature>
<keyword evidence="4" id="KW-0808">Transferase</keyword>
<evidence type="ECO:0000313" key="11">
    <source>
        <dbReference type="EMBL" id="QPH40024.1"/>
    </source>
</evidence>
<evidence type="ECO:0000256" key="6">
    <source>
        <dbReference type="ARBA" id="ARBA00023012"/>
    </source>
</evidence>
<dbReference type="Pfam" id="PF00512">
    <property type="entry name" value="HisKA"/>
    <property type="match status" value="1"/>
</dbReference>
<dbReference type="PRINTS" id="PR00344">
    <property type="entry name" value="BCTRLSENSOR"/>
</dbReference>
<dbReference type="Gene3D" id="1.10.287.130">
    <property type="match status" value="1"/>
</dbReference>
<organism evidence="11 12">
    <name type="scientific">Pedobacter endophyticus</name>
    <dbReference type="NCBI Taxonomy" id="2789740"/>
    <lineage>
        <taxon>Bacteria</taxon>
        <taxon>Pseudomonadati</taxon>
        <taxon>Bacteroidota</taxon>
        <taxon>Sphingobacteriia</taxon>
        <taxon>Sphingobacteriales</taxon>
        <taxon>Sphingobacteriaceae</taxon>
        <taxon>Pedobacter</taxon>
    </lineage>
</organism>
<protein>
    <recommendedName>
        <fullName evidence="2">histidine kinase</fullName>
        <ecNumber evidence="2">2.7.13.3</ecNumber>
    </recommendedName>
</protein>
<dbReference type="InterPro" id="IPR004358">
    <property type="entry name" value="Sig_transdc_His_kin-like_C"/>
</dbReference>
<dbReference type="FunFam" id="3.30.565.10:FF:000006">
    <property type="entry name" value="Sensor histidine kinase WalK"/>
    <property type="match status" value="1"/>
</dbReference>
<dbReference type="InterPro" id="IPR013656">
    <property type="entry name" value="PAS_4"/>
</dbReference>
<dbReference type="InterPro" id="IPR013655">
    <property type="entry name" value="PAS_fold_3"/>
</dbReference>
<dbReference type="InterPro" id="IPR036890">
    <property type="entry name" value="HATPase_C_sf"/>
</dbReference>
<dbReference type="KEGG" id="pex:IZT61_01680"/>
<evidence type="ECO:0000256" key="7">
    <source>
        <dbReference type="ARBA" id="ARBA00023136"/>
    </source>
</evidence>
<dbReference type="SMART" id="SM00388">
    <property type="entry name" value="HisKA"/>
    <property type="match status" value="1"/>
</dbReference>
<dbReference type="AlphaFoldDB" id="A0A7S9L0H6"/>
<dbReference type="GO" id="GO:0000155">
    <property type="term" value="F:phosphorelay sensor kinase activity"/>
    <property type="evidence" value="ECO:0007669"/>
    <property type="project" value="InterPro"/>
</dbReference>
<dbReference type="InterPro" id="IPR005467">
    <property type="entry name" value="His_kinase_dom"/>
</dbReference>
<dbReference type="PANTHER" id="PTHR45453">
    <property type="entry name" value="PHOSPHATE REGULON SENSOR PROTEIN PHOR"/>
    <property type="match status" value="1"/>
</dbReference>
<dbReference type="Pfam" id="PF08448">
    <property type="entry name" value="PAS_4"/>
    <property type="match status" value="1"/>
</dbReference>
<proteinExistence type="predicted"/>
<comment type="catalytic activity">
    <reaction evidence="1">
        <text>ATP + protein L-histidine = ADP + protein N-phospho-L-histidine.</text>
        <dbReference type="EC" id="2.7.13.3"/>
    </reaction>
</comment>
<dbReference type="InterPro" id="IPR050351">
    <property type="entry name" value="BphY/WalK/GraS-like"/>
</dbReference>
<dbReference type="CDD" id="cd00082">
    <property type="entry name" value="HisKA"/>
    <property type="match status" value="1"/>
</dbReference>
<dbReference type="SMART" id="SM00387">
    <property type="entry name" value="HATPase_c"/>
    <property type="match status" value="1"/>
</dbReference>
<accession>A0A7S9L0H6</accession>
<name>A0A7S9L0H6_9SPHI</name>
<dbReference type="InterPro" id="IPR035965">
    <property type="entry name" value="PAS-like_dom_sf"/>
</dbReference>
<dbReference type="Proteomes" id="UP000594759">
    <property type="component" value="Chromosome"/>
</dbReference>
<dbReference type="PROSITE" id="PS50113">
    <property type="entry name" value="PAC"/>
    <property type="match status" value="1"/>
</dbReference>
<dbReference type="GO" id="GO:0004721">
    <property type="term" value="F:phosphoprotein phosphatase activity"/>
    <property type="evidence" value="ECO:0007669"/>
    <property type="project" value="TreeGrafter"/>
</dbReference>
<dbReference type="CDD" id="cd00130">
    <property type="entry name" value="PAS"/>
    <property type="match status" value="2"/>
</dbReference>
<feature type="domain" description="PAC" evidence="10">
    <location>
        <begin position="182"/>
        <end position="233"/>
    </location>
</feature>
<keyword evidence="6" id="KW-0902">Two-component regulatory system</keyword>
<dbReference type="PROSITE" id="PS50112">
    <property type="entry name" value="PAS"/>
    <property type="match status" value="1"/>
</dbReference>
<dbReference type="SMART" id="SM00091">
    <property type="entry name" value="PAS"/>
    <property type="match status" value="2"/>
</dbReference>
<dbReference type="PROSITE" id="PS50109">
    <property type="entry name" value="HIS_KIN"/>
    <property type="match status" value="1"/>
</dbReference>
<evidence type="ECO:0000256" key="4">
    <source>
        <dbReference type="ARBA" id="ARBA00022679"/>
    </source>
</evidence>
<dbReference type="InterPro" id="IPR036097">
    <property type="entry name" value="HisK_dim/P_sf"/>
</dbReference>
<evidence type="ECO:0000256" key="3">
    <source>
        <dbReference type="ARBA" id="ARBA00022553"/>
    </source>
</evidence>
<dbReference type="SUPFAM" id="SSF55785">
    <property type="entry name" value="PYP-like sensor domain (PAS domain)"/>
    <property type="match status" value="2"/>
</dbReference>
<evidence type="ECO:0000256" key="2">
    <source>
        <dbReference type="ARBA" id="ARBA00012438"/>
    </source>
</evidence>
<dbReference type="InterPro" id="IPR003661">
    <property type="entry name" value="HisK_dim/P_dom"/>
</dbReference>
<dbReference type="EMBL" id="CP064939">
    <property type="protein sequence ID" value="QPH40024.1"/>
    <property type="molecule type" value="Genomic_DNA"/>
</dbReference>
<dbReference type="EC" id="2.7.13.3" evidence="2"/>
<keyword evidence="7" id="KW-0472">Membrane</keyword>
<dbReference type="SUPFAM" id="SSF55874">
    <property type="entry name" value="ATPase domain of HSP90 chaperone/DNA topoisomerase II/histidine kinase"/>
    <property type="match status" value="1"/>
</dbReference>
<dbReference type="SUPFAM" id="SSF47384">
    <property type="entry name" value="Homodimeric domain of signal transducing histidine kinase"/>
    <property type="match status" value="1"/>
</dbReference>
<dbReference type="InterPro" id="IPR000014">
    <property type="entry name" value="PAS"/>
</dbReference>
<dbReference type="InterPro" id="IPR003594">
    <property type="entry name" value="HATPase_dom"/>
</dbReference>
<gene>
    <name evidence="11" type="ORF">IZT61_01680</name>
</gene>
<keyword evidence="5" id="KW-0418">Kinase</keyword>
<evidence type="ECO:0000259" key="8">
    <source>
        <dbReference type="PROSITE" id="PS50109"/>
    </source>
</evidence>
<dbReference type="PANTHER" id="PTHR45453:SF1">
    <property type="entry name" value="PHOSPHATE REGULON SENSOR PROTEIN PHOR"/>
    <property type="match status" value="1"/>
</dbReference>
<evidence type="ECO:0000313" key="12">
    <source>
        <dbReference type="Proteomes" id="UP000594759"/>
    </source>
</evidence>
<evidence type="ECO:0000256" key="1">
    <source>
        <dbReference type="ARBA" id="ARBA00000085"/>
    </source>
</evidence>
<sequence length="578" mass="65434">MLECNQQFKALLNRLSGGQSVENEPFLGLFNQIEYQKFELEIAAAVKDNEKASFKTNLNGVQPNEYWEVDMTPIAFEASESTTMVICSFKKTDDRIHDLISELLERETKFRNFFDQAPVGMCVLKGTELTTEYANENMLNLWGKTRDEIINKPQEIVHAELADREDILTKVRSIFSTGQQLTLNELQFSTSAGDAYLTAIYQPLKDETGTVTSIFVIVNDITEQVNFRKELLKAKDILKLAMDASGMGSWNVDLNSKRCFLSERAQEIYTLDHNNLSISEAKSLVMERDMETVSQSIRKALHHQTSFNIEYEIRIDGTRHTKWLRSTGKAYYDPDGKPIYIAGAVLDITAVKQNELRKNDFISMVSHELRTPLTSLSAYIQLLQYKLKDGKDAYAVDTLNKVGIQLKRMSLMIDGFLNVSLLEAGKIYLNKVQFNLMELIEVIAEENRIILPSHFIQVVGECDVMVNADKEKIGNVLNNLIGNAAKYSKKESLIAIKCETNDNEVIVSIEDEGIGIKASDLDKLFDRFYRVDSPDTKTISGFGVGLYICAELINQHGGKIWVESELKQGSTFYFSLPL</sequence>
<dbReference type="Pfam" id="PF08447">
    <property type="entry name" value="PAS_3"/>
    <property type="match status" value="1"/>
</dbReference>
<dbReference type="Gene3D" id="3.30.565.10">
    <property type="entry name" value="Histidine kinase-like ATPase, C-terminal domain"/>
    <property type="match status" value="1"/>
</dbReference>
<dbReference type="Pfam" id="PF02518">
    <property type="entry name" value="HATPase_c"/>
    <property type="match status" value="1"/>
</dbReference>
<dbReference type="GO" id="GO:0005886">
    <property type="term" value="C:plasma membrane"/>
    <property type="evidence" value="ECO:0007669"/>
    <property type="project" value="TreeGrafter"/>
</dbReference>
<evidence type="ECO:0000259" key="10">
    <source>
        <dbReference type="PROSITE" id="PS50113"/>
    </source>
</evidence>
<evidence type="ECO:0000256" key="5">
    <source>
        <dbReference type="ARBA" id="ARBA00022777"/>
    </source>
</evidence>
<dbReference type="Gene3D" id="3.30.450.20">
    <property type="entry name" value="PAS domain"/>
    <property type="match status" value="2"/>
</dbReference>
<reference evidence="11 12" key="1">
    <citation type="submission" date="2020-11" db="EMBL/GenBank/DDBJ databases">
        <title>Pedobacter endophytica, an endophytic bacteria isolated form Carex pumila.</title>
        <authorList>
            <person name="Peng Y."/>
            <person name="Jiang L."/>
            <person name="Lee J."/>
        </authorList>
    </citation>
    <scope>NUCLEOTIDE SEQUENCE [LARGE SCALE GENOMIC DNA]</scope>
    <source>
        <strain evidence="11 12">JBR3-12</strain>
    </source>
</reference>
<evidence type="ECO:0000259" key="9">
    <source>
        <dbReference type="PROSITE" id="PS50112"/>
    </source>
</evidence>
<dbReference type="RefSeq" id="WP_196099481.1">
    <property type="nucleotide sequence ID" value="NZ_CP064939.1"/>
</dbReference>
<dbReference type="InterPro" id="IPR000700">
    <property type="entry name" value="PAS-assoc_C"/>
</dbReference>
<keyword evidence="3" id="KW-0597">Phosphoprotein</keyword>